<feature type="compositionally biased region" description="Low complexity" evidence="1">
    <location>
        <begin position="45"/>
        <end position="54"/>
    </location>
</feature>
<proteinExistence type="predicted"/>
<gene>
    <name evidence="2" type="ORF">HKBW3S44_01751</name>
</gene>
<dbReference type="Proteomes" id="UP000561271">
    <property type="component" value="Unassembled WGS sequence"/>
</dbReference>
<dbReference type="AlphaFoldDB" id="A0A6V8Q578"/>
<organism evidence="2 3">
    <name type="scientific">Candidatus Hakubella thermalkaliphila</name>
    <dbReference type="NCBI Taxonomy" id="2754717"/>
    <lineage>
        <taxon>Bacteria</taxon>
        <taxon>Bacillati</taxon>
        <taxon>Actinomycetota</taxon>
        <taxon>Actinomycetota incertae sedis</taxon>
        <taxon>Candidatus Hakubellales</taxon>
        <taxon>Candidatus Hakubellaceae</taxon>
        <taxon>Candidatus Hakubella</taxon>
    </lineage>
</organism>
<evidence type="ECO:0000313" key="3">
    <source>
        <dbReference type="Proteomes" id="UP000561271"/>
    </source>
</evidence>
<reference evidence="2 3" key="1">
    <citation type="journal article" date="2020" name="Front. Microbiol.">
        <title>Single-cell genomics of novel Actinobacteria with the Wood-Ljungdahl pathway discovered in a serpentinizing system.</title>
        <authorList>
            <person name="Merino N."/>
            <person name="Kawai M."/>
            <person name="Boyd E.S."/>
            <person name="Colman D.R."/>
            <person name="McGlynn S.E."/>
            <person name="Nealson K.H."/>
            <person name="Kurokawa K."/>
            <person name="Hongoh Y."/>
        </authorList>
    </citation>
    <scope>NUCLEOTIDE SEQUENCE [LARGE SCALE GENOMIC DNA]</scope>
    <source>
        <strain evidence="2 3">S44</strain>
    </source>
</reference>
<accession>A0A6V8Q578</accession>
<evidence type="ECO:0000313" key="2">
    <source>
        <dbReference type="EMBL" id="GFP38071.1"/>
    </source>
</evidence>
<feature type="region of interest" description="Disordered" evidence="1">
    <location>
        <begin position="1"/>
        <end position="82"/>
    </location>
</feature>
<sequence>MRKGYWSPPGKDSLAVAPSSTPNSGLDTPGDGAQNTIPNRPPADPGTGPDTPDALPLAGYSPNSGIARSAPYRASFEAVRRT</sequence>
<evidence type="ECO:0000256" key="1">
    <source>
        <dbReference type="SAM" id="MobiDB-lite"/>
    </source>
</evidence>
<comment type="caution">
    <text evidence="2">The sequence shown here is derived from an EMBL/GenBank/DDBJ whole genome shotgun (WGS) entry which is preliminary data.</text>
</comment>
<name>A0A6V8Q578_9ACTN</name>
<dbReference type="EMBL" id="BLSC01000309">
    <property type="protein sequence ID" value="GFP38071.1"/>
    <property type="molecule type" value="Genomic_DNA"/>
</dbReference>
<protein>
    <submittedName>
        <fullName evidence="2">Uncharacterized protein</fullName>
    </submittedName>
</protein>